<gene>
    <name evidence="1" type="ORF">ADIARSV_0081</name>
</gene>
<keyword evidence="2" id="KW-1185">Reference proteome</keyword>
<dbReference type="AlphaFoldDB" id="R9GYF2"/>
<sequence length="46" mass="5677">MFPKLFSEERYTPKNLKKQLKDNVWLTSPKQLKINFTRRDYFLKNA</sequence>
<name>R9GYF2_9SPHI</name>
<reference evidence="1 2" key="1">
    <citation type="journal article" date="2013" name="Genome Announc.">
        <title>Draft Genome Sequence of Arcticibacter svalbardensis Strain MN12-7T, a Member of the Family Sphingobacteriaceae Isolated from an Arctic Soil Sample.</title>
        <authorList>
            <person name="Shivaji S."/>
            <person name="Ara S."/>
            <person name="Prasad S."/>
            <person name="Manasa B.P."/>
            <person name="Begum Z."/>
            <person name="Singh A."/>
            <person name="Kumar Pinnaka A."/>
        </authorList>
    </citation>
    <scope>NUCLEOTIDE SEQUENCE [LARGE SCALE GENOMIC DNA]</scope>
    <source>
        <strain evidence="1 2">MN12-7</strain>
    </source>
</reference>
<protein>
    <submittedName>
        <fullName evidence="1">Uncharacterized protein</fullName>
    </submittedName>
</protein>
<proteinExistence type="predicted"/>
<dbReference type="Proteomes" id="UP000014174">
    <property type="component" value="Unassembled WGS sequence"/>
</dbReference>
<accession>R9GYF2</accession>
<evidence type="ECO:0000313" key="2">
    <source>
        <dbReference type="Proteomes" id="UP000014174"/>
    </source>
</evidence>
<organism evidence="1 2">
    <name type="scientific">Arcticibacter svalbardensis MN12-7</name>
    <dbReference type="NCBI Taxonomy" id="1150600"/>
    <lineage>
        <taxon>Bacteria</taxon>
        <taxon>Pseudomonadati</taxon>
        <taxon>Bacteroidota</taxon>
        <taxon>Sphingobacteriia</taxon>
        <taxon>Sphingobacteriales</taxon>
        <taxon>Sphingobacteriaceae</taxon>
        <taxon>Arcticibacter</taxon>
    </lineage>
</organism>
<evidence type="ECO:0000313" key="1">
    <source>
        <dbReference type="EMBL" id="EOR96658.1"/>
    </source>
</evidence>
<dbReference type="EMBL" id="AQPN01000002">
    <property type="protein sequence ID" value="EOR96658.1"/>
    <property type="molecule type" value="Genomic_DNA"/>
</dbReference>
<comment type="caution">
    <text evidence="1">The sequence shown here is derived from an EMBL/GenBank/DDBJ whole genome shotgun (WGS) entry which is preliminary data.</text>
</comment>